<gene>
    <name evidence="3" type="ORF">Pmani_020259</name>
</gene>
<keyword evidence="4" id="KW-1185">Reference proteome</keyword>
<keyword evidence="2" id="KW-1133">Transmembrane helix</keyword>
<feature type="transmembrane region" description="Helical" evidence="2">
    <location>
        <begin position="53"/>
        <end position="72"/>
    </location>
</feature>
<evidence type="ECO:0000256" key="2">
    <source>
        <dbReference type="SAM" id="Phobius"/>
    </source>
</evidence>
<keyword evidence="2" id="KW-0472">Membrane</keyword>
<evidence type="ECO:0000256" key="1">
    <source>
        <dbReference type="SAM" id="MobiDB-lite"/>
    </source>
</evidence>
<evidence type="ECO:0000313" key="3">
    <source>
        <dbReference type="EMBL" id="KAK4308021.1"/>
    </source>
</evidence>
<evidence type="ECO:0000313" key="4">
    <source>
        <dbReference type="Proteomes" id="UP001292094"/>
    </source>
</evidence>
<accession>A0AAE1PI25</accession>
<organism evidence="3 4">
    <name type="scientific">Petrolisthes manimaculis</name>
    <dbReference type="NCBI Taxonomy" id="1843537"/>
    <lineage>
        <taxon>Eukaryota</taxon>
        <taxon>Metazoa</taxon>
        <taxon>Ecdysozoa</taxon>
        <taxon>Arthropoda</taxon>
        <taxon>Crustacea</taxon>
        <taxon>Multicrustacea</taxon>
        <taxon>Malacostraca</taxon>
        <taxon>Eumalacostraca</taxon>
        <taxon>Eucarida</taxon>
        <taxon>Decapoda</taxon>
        <taxon>Pleocyemata</taxon>
        <taxon>Anomura</taxon>
        <taxon>Galatheoidea</taxon>
        <taxon>Porcellanidae</taxon>
        <taxon>Petrolisthes</taxon>
    </lineage>
</organism>
<keyword evidence="2" id="KW-0812">Transmembrane</keyword>
<dbReference type="AlphaFoldDB" id="A0AAE1PI25"/>
<protein>
    <submittedName>
        <fullName evidence="3">Uncharacterized protein</fullName>
    </submittedName>
</protein>
<proteinExistence type="predicted"/>
<reference evidence="3" key="1">
    <citation type="submission" date="2023-11" db="EMBL/GenBank/DDBJ databases">
        <title>Genome assemblies of two species of porcelain crab, Petrolisthes cinctipes and Petrolisthes manimaculis (Anomura: Porcellanidae).</title>
        <authorList>
            <person name="Angst P."/>
        </authorList>
    </citation>
    <scope>NUCLEOTIDE SEQUENCE</scope>
    <source>
        <strain evidence="3">PB745_02</strain>
        <tissue evidence="3">Gill</tissue>
    </source>
</reference>
<dbReference type="EMBL" id="JAWZYT010001938">
    <property type="protein sequence ID" value="KAK4308021.1"/>
    <property type="molecule type" value="Genomic_DNA"/>
</dbReference>
<feature type="transmembrane region" description="Helical" evidence="2">
    <location>
        <begin position="171"/>
        <end position="193"/>
    </location>
</feature>
<feature type="region of interest" description="Disordered" evidence="1">
    <location>
        <begin position="201"/>
        <end position="229"/>
    </location>
</feature>
<dbReference type="Proteomes" id="UP001292094">
    <property type="component" value="Unassembled WGS sequence"/>
</dbReference>
<sequence>MWVLTSQFSRNLTSHSSLLSYLPDVKVGKTTDTGKFWDPHFDIHFCYKPNMKWSVLFVLGVLSWGNTLATMVPKEATFYQLDCPKEGTLQYFMLKRSGQAMMVDNTYKVMEQNITIHSNGSIIFHSLKVEFEGTHLCVMNHPDNSIHGHEVKLRVRPLPPTDLWGAVYESMFVTGLIAALVIAFIFALGCFVYKKQWRPRPEDEKPVMSGYENPAMNPSDDGESGSTNM</sequence>
<name>A0AAE1PI25_9EUCA</name>
<comment type="caution">
    <text evidence="3">The sequence shown here is derived from an EMBL/GenBank/DDBJ whole genome shotgun (WGS) entry which is preliminary data.</text>
</comment>